<evidence type="ECO:0008006" key="3">
    <source>
        <dbReference type="Google" id="ProtNLM"/>
    </source>
</evidence>
<dbReference type="OrthoDB" id="5593278at2759"/>
<accession>A0A8H7PQ30</accession>
<dbReference type="PANTHER" id="PTHR31051:SF1">
    <property type="entry name" value="PROTEASOME ASSEMBLY CHAPERONE 3"/>
    <property type="match status" value="1"/>
</dbReference>
<dbReference type="Gene3D" id="3.30.230.90">
    <property type="match status" value="1"/>
</dbReference>
<dbReference type="EMBL" id="JAEPRA010000012">
    <property type="protein sequence ID" value="KAG2177484.1"/>
    <property type="molecule type" value="Genomic_DNA"/>
</dbReference>
<dbReference type="InterPro" id="IPR018788">
    <property type="entry name" value="Proteasome_assmbl_chp_3"/>
</dbReference>
<keyword evidence="2" id="KW-1185">Reference proteome</keyword>
<name>A0A8H7PQ30_9FUNG</name>
<gene>
    <name evidence="1" type="ORF">INT44_007995</name>
</gene>
<dbReference type="Pfam" id="PF10178">
    <property type="entry name" value="PAC3"/>
    <property type="match status" value="1"/>
</dbReference>
<dbReference type="PANTHER" id="PTHR31051">
    <property type="entry name" value="PROTEASOME ASSEMBLY CHAPERONE 3"/>
    <property type="match status" value="1"/>
</dbReference>
<reference evidence="1" key="1">
    <citation type="submission" date="2020-12" db="EMBL/GenBank/DDBJ databases">
        <title>Metabolic potential, ecology and presence of endohyphal bacteria is reflected in genomic diversity of Mucoromycotina.</title>
        <authorList>
            <person name="Muszewska A."/>
            <person name="Okrasinska A."/>
            <person name="Steczkiewicz K."/>
            <person name="Drgas O."/>
            <person name="Orlowska M."/>
            <person name="Perlinska-Lenart U."/>
            <person name="Aleksandrzak-Piekarczyk T."/>
            <person name="Szatraj K."/>
            <person name="Zielenkiewicz U."/>
            <person name="Pilsyk S."/>
            <person name="Malc E."/>
            <person name="Mieczkowski P."/>
            <person name="Kruszewska J.S."/>
            <person name="Biernat P."/>
            <person name="Pawlowska J."/>
        </authorList>
    </citation>
    <scope>NUCLEOTIDE SEQUENCE</scope>
    <source>
        <strain evidence="1">WA0000051536</strain>
    </source>
</reference>
<dbReference type="Proteomes" id="UP000612746">
    <property type="component" value="Unassembled WGS sequence"/>
</dbReference>
<sequence length="138" mass="15179">MTSNNEKFPVTNKQAARIVQGLHTEVLVSGFKDKIFVVVTQYGRIGSLINTTFDIPPNLARSPSTVPTTSKFLMNSAATELSDLYLLYAASVSRAIATSNPRESRPVVLGIALKDTGDIQKRKELHENIMDMVRETIA</sequence>
<organism evidence="1 2">
    <name type="scientific">Umbelopsis vinacea</name>
    <dbReference type="NCBI Taxonomy" id="44442"/>
    <lineage>
        <taxon>Eukaryota</taxon>
        <taxon>Fungi</taxon>
        <taxon>Fungi incertae sedis</taxon>
        <taxon>Mucoromycota</taxon>
        <taxon>Mucoromycotina</taxon>
        <taxon>Umbelopsidomycetes</taxon>
        <taxon>Umbelopsidales</taxon>
        <taxon>Umbelopsidaceae</taxon>
        <taxon>Umbelopsis</taxon>
    </lineage>
</organism>
<evidence type="ECO:0000313" key="1">
    <source>
        <dbReference type="EMBL" id="KAG2177484.1"/>
    </source>
</evidence>
<proteinExistence type="predicted"/>
<dbReference type="InterPro" id="IPR053720">
    <property type="entry name" value="Psm_Assembly_Chaperone"/>
</dbReference>
<dbReference type="AlphaFoldDB" id="A0A8H7PQ30"/>
<evidence type="ECO:0000313" key="2">
    <source>
        <dbReference type="Proteomes" id="UP000612746"/>
    </source>
</evidence>
<comment type="caution">
    <text evidence="1">The sequence shown here is derived from an EMBL/GenBank/DDBJ whole genome shotgun (WGS) entry which is preliminary data.</text>
</comment>
<dbReference type="GO" id="GO:0043248">
    <property type="term" value="P:proteasome assembly"/>
    <property type="evidence" value="ECO:0007669"/>
    <property type="project" value="InterPro"/>
</dbReference>
<protein>
    <recommendedName>
        <fullName evidence="3">Proteasome assembly chaperone 3</fullName>
    </recommendedName>
</protein>